<keyword evidence="12" id="KW-1185">Reference proteome</keyword>
<dbReference type="Pfam" id="PF20628">
    <property type="entry name" value="Dyp_perox_C"/>
    <property type="match status" value="1"/>
</dbReference>
<dbReference type="Pfam" id="PF04261">
    <property type="entry name" value="Dyp_perox_N"/>
    <property type="match status" value="1"/>
</dbReference>
<dbReference type="PROSITE" id="PS51318">
    <property type="entry name" value="TAT"/>
    <property type="match status" value="1"/>
</dbReference>
<dbReference type="EMBL" id="BNAW01000020">
    <property type="protein sequence ID" value="GHG21126.1"/>
    <property type="molecule type" value="Genomic_DNA"/>
</dbReference>
<reference evidence="12" key="1">
    <citation type="journal article" date="2019" name="Int. J. Syst. Evol. Microbiol.">
        <title>The Global Catalogue of Microorganisms (GCM) 10K type strain sequencing project: providing services to taxonomists for standard genome sequencing and annotation.</title>
        <authorList>
            <consortium name="The Broad Institute Genomics Platform"/>
            <consortium name="The Broad Institute Genome Sequencing Center for Infectious Disease"/>
            <person name="Wu L."/>
            <person name="Ma J."/>
        </authorList>
    </citation>
    <scope>NUCLEOTIDE SEQUENCE [LARGE SCALE GENOMIC DNA]</scope>
    <source>
        <strain evidence="12">CGMCC 4.7680</strain>
    </source>
</reference>
<evidence type="ECO:0000256" key="7">
    <source>
        <dbReference type="ARBA" id="ARBA00023004"/>
    </source>
</evidence>
<dbReference type="PROSITE" id="PS51404">
    <property type="entry name" value="DYP_PEROXIDASE"/>
    <property type="match status" value="1"/>
</dbReference>
<dbReference type="InterPro" id="IPR048327">
    <property type="entry name" value="Dyp_perox_N"/>
</dbReference>
<proteinExistence type="inferred from homology"/>
<dbReference type="NCBIfam" id="TIGR01413">
    <property type="entry name" value="Dyp_perox_fam"/>
    <property type="match status" value="1"/>
</dbReference>
<dbReference type="InterPro" id="IPR006311">
    <property type="entry name" value="TAT_signal"/>
</dbReference>
<sequence length="349" mass="37661">MTAHRLGRRSFLAAVGVAGLAGCAGQPPPPQPAPRRVPGQPGVVTPARPKTALAAFDVTARDRNGLAETLRACGSPVPDATVTVAVGASLFDGRFGLERPRRLTPMPSFRNDVLDPEWCHGDLLVQVSADSQEAIDAALARRIPGAAPRWQLTGFHPDGESRNLFGFREGAGNPDTADARAMDQYVWVQPGDDEPAWCTGGTYQAVRLIRLAMPIWDAEPVPVQERVFGRHRDSGAPLGQADEHAKPDFAGDPQGRVIALDAHIRRAAGSEEHRILRRGHSYRLSDEDVGQIFVCYQRDLEKGFATIQRRLAGEALEKYTLPFGGGYFFVLPGSTATAGDYPGRAMLAT</sequence>
<evidence type="ECO:0000256" key="2">
    <source>
        <dbReference type="ARBA" id="ARBA00022559"/>
    </source>
</evidence>
<keyword evidence="3" id="KW-0349">Heme</keyword>
<dbReference type="PANTHER" id="PTHR30521">
    <property type="entry name" value="DEFERROCHELATASE/PEROXIDASE"/>
    <property type="match status" value="1"/>
</dbReference>
<dbReference type="PANTHER" id="PTHR30521:SF4">
    <property type="entry name" value="DEFERROCHELATASE"/>
    <property type="match status" value="1"/>
</dbReference>
<protein>
    <submittedName>
        <fullName evidence="11">Peroxidase</fullName>
    </submittedName>
</protein>
<feature type="domain" description="Dyp-type peroxidase C-terminal" evidence="10">
    <location>
        <begin position="161"/>
        <end position="333"/>
    </location>
</feature>
<evidence type="ECO:0000256" key="1">
    <source>
        <dbReference type="ARBA" id="ARBA00001970"/>
    </source>
</evidence>
<comment type="similarity">
    <text evidence="8">Belongs to the DyP-type peroxidase family.</text>
</comment>
<dbReference type="PROSITE" id="PS51257">
    <property type="entry name" value="PROKAR_LIPOPROTEIN"/>
    <property type="match status" value="1"/>
</dbReference>
<evidence type="ECO:0000256" key="5">
    <source>
        <dbReference type="ARBA" id="ARBA00022729"/>
    </source>
</evidence>
<evidence type="ECO:0000256" key="6">
    <source>
        <dbReference type="ARBA" id="ARBA00023002"/>
    </source>
</evidence>
<feature type="domain" description="Dyp-type peroxidase N-terminal" evidence="9">
    <location>
        <begin position="40"/>
        <end position="141"/>
    </location>
</feature>
<keyword evidence="2 11" id="KW-0575">Peroxidase</keyword>
<keyword evidence="4" id="KW-0479">Metal-binding</keyword>
<evidence type="ECO:0000256" key="3">
    <source>
        <dbReference type="ARBA" id="ARBA00022617"/>
    </source>
</evidence>
<gene>
    <name evidence="11" type="ORF">GCM10017567_44680</name>
</gene>
<evidence type="ECO:0000256" key="8">
    <source>
        <dbReference type="ARBA" id="ARBA00025737"/>
    </source>
</evidence>
<comment type="caution">
    <text evidence="11">The sequence shown here is derived from an EMBL/GenBank/DDBJ whole genome shotgun (WGS) entry which is preliminary data.</text>
</comment>
<dbReference type="InterPro" id="IPR006314">
    <property type="entry name" value="Dyp_peroxidase"/>
</dbReference>
<keyword evidence="5" id="KW-0732">Signal</keyword>
<dbReference type="GO" id="GO:0004601">
    <property type="term" value="F:peroxidase activity"/>
    <property type="evidence" value="ECO:0007669"/>
    <property type="project" value="UniProtKB-KW"/>
</dbReference>
<dbReference type="Proteomes" id="UP000649955">
    <property type="component" value="Unassembled WGS sequence"/>
</dbReference>
<evidence type="ECO:0000259" key="10">
    <source>
        <dbReference type="Pfam" id="PF20628"/>
    </source>
</evidence>
<keyword evidence="6" id="KW-0560">Oxidoreductase</keyword>
<dbReference type="RefSeq" id="WP_191313050.1">
    <property type="nucleotide sequence ID" value="NZ_BNAW01000020.1"/>
</dbReference>
<evidence type="ECO:0000313" key="12">
    <source>
        <dbReference type="Proteomes" id="UP000649955"/>
    </source>
</evidence>
<name>A0ABQ3KGN7_9PSEU</name>
<organism evidence="11 12">
    <name type="scientific">Amycolatopsis bullii</name>
    <dbReference type="NCBI Taxonomy" id="941987"/>
    <lineage>
        <taxon>Bacteria</taxon>
        <taxon>Bacillati</taxon>
        <taxon>Actinomycetota</taxon>
        <taxon>Actinomycetes</taxon>
        <taxon>Pseudonocardiales</taxon>
        <taxon>Pseudonocardiaceae</taxon>
        <taxon>Amycolatopsis</taxon>
    </lineage>
</organism>
<dbReference type="SUPFAM" id="SSF54909">
    <property type="entry name" value="Dimeric alpha+beta barrel"/>
    <property type="match status" value="1"/>
</dbReference>
<dbReference type="InterPro" id="IPR011008">
    <property type="entry name" value="Dimeric_a/b-barrel"/>
</dbReference>
<comment type="cofactor">
    <cofactor evidence="1">
        <name>heme b</name>
        <dbReference type="ChEBI" id="CHEBI:60344"/>
    </cofactor>
</comment>
<evidence type="ECO:0000313" key="11">
    <source>
        <dbReference type="EMBL" id="GHG21126.1"/>
    </source>
</evidence>
<evidence type="ECO:0000259" key="9">
    <source>
        <dbReference type="Pfam" id="PF04261"/>
    </source>
</evidence>
<evidence type="ECO:0000256" key="4">
    <source>
        <dbReference type="ARBA" id="ARBA00022723"/>
    </source>
</evidence>
<dbReference type="InterPro" id="IPR048328">
    <property type="entry name" value="Dyp_perox_C"/>
</dbReference>
<keyword evidence="7" id="KW-0408">Iron</keyword>
<accession>A0ABQ3KGN7</accession>